<evidence type="ECO:0000313" key="2">
    <source>
        <dbReference type="Proteomes" id="UP000789405"/>
    </source>
</evidence>
<dbReference type="EMBL" id="CAJVPY010047757">
    <property type="protein sequence ID" value="CAG8811596.1"/>
    <property type="molecule type" value="Genomic_DNA"/>
</dbReference>
<keyword evidence="2" id="KW-1185">Reference proteome</keyword>
<comment type="caution">
    <text evidence="1">The sequence shown here is derived from an EMBL/GenBank/DDBJ whole genome shotgun (WGS) entry which is preliminary data.</text>
</comment>
<protein>
    <submittedName>
        <fullName evidence="1">19557_t:CDS:1</fullName>
    </submittedName>
</protein>
<proteinExistence type="predicted"/>
<sequence>MQEKFNSLDTPDTYESRIRKVIVGFQDAIVIPALYTHLPNDIRSNVKMYMTIRGGTNQTIDNFFTDLKKCWIEYQ</sequence>
<name>A0A9N9K4L6_9GLOM</name>
<dbReference type="AlphaFoldDB" id="A0A9N9K4L6"/>
<dbReference type="Proteomes" id="UP000789405">
    <property type="component" value="Unassembled WGS sequence"/>
</dbReference>
<accession>A0A9N9K4L6</accession>
<evidence type="ECO:0000313" key="1">
    <source>
        <dbReference type="EMBL" id="CAG8811596.1"/>
    </source>
</evidence>
<feature type="non-terminal residue" evidence="1">
    <location>
        <position position="75"/>
    </location>
</feature>
<organism evidence="1 2">
    <name type="scientific">Dentiscutata erythropus</name>
    <dbReference type="NCBI Taxonomy" id="1348616"/>
    <lineage>
        <taxon>Eukaryota</taxon>
        <taxon>Fungi</taxon>
        <taxon>Fungi incertae sedis</taxon>
        <taxon>Mucoromycota</taxon>
        <taxon>Glomeromycotina</taxon>
        <taxon>Glomeromycetes</taxon>
        <taxon>Diversisporales</taxon>
        <taxon>Gigasporaceae</taxon>
        <taxon>Dentiscutata</taxon>
    </lineage>
</organism>
<gene>
    <name evidence="1" type="ORF">DERYTH_LOCUS25486</name>
</gene>
<reference evidence="1" key="1">
    <citation type="submission" date="2021-06" db="EMBL/GenBank/DDBJ databases">
        <authorList>
            <person name="Kallberg Y."/>
            <person name="Tangrot J."/>
            <person name="Rosling A."/>
        </authorList>
    </citation>
    <scope>NUCLEOTIDE SEQUENCE</scope>
    <source>
        <strain evidence="1">MA453B</strain>
    </source>
</reference>
<dbReference type="OrthoDB" id="2430533at2759"/>